<dbReference type="OrthoDB" id="4146344at2"/>
<dbReference type="InterPro" id="IPR044922">
    <property type="entry name" value="DUF2063_N_sf"/>
</dbReference>
<dbReference type="Pfam" id="PF09836">
    <property type="entry name" value="DUF2063"/>
    <property type="match status" value="1"/>
</dbReference>
<dbReference type="Gene3D" id="1.10.150.690">
    <property type="entry name" value="DUF2063"/>
    <property type="match status" value="1"/>
</dbReference>
<proteinExistence type="predicted"/>
<evidence type="ECO:0000313" key="2">
    <source>
        <dbReference type="EMBL" id="RQW63802.1"/>
    </source>
</evidence>
<dbReference type="RefSeq" id="WP_124935922.1">
    <property type="nucleotide sequence ID" value="NZ_RJVQ01000002.1"/>
</dbReference>
<accession>A0A3N9U2R2</accession>
<comment type="caution">
    <text evidence="2">The sequence shown here is derived from an EMBL/GenBank/DDBJ whole genome shotgun (WGS) entry which is preliminary data.</text>
</comment>
<gene>
    <name evidence="2" type="ORF">EES38_04120</name>
</gene>
<name>A0A3N9U2R2_9VIBR</name>
<dbReference type="AlphaFoldDB" id="A0A3N9U2R2"/>
<reference evidence="2 3" key="1">
    <citation type="submission" date="2018-11" db="EMBL/GenBank/DDBJ databases">
        <title>Vibrio LJC006 sp. nov., isolated from seawater during the bloom of the enteromorpha.</title>
        <authorList>
            <person name="Liang J."/>
        </authorList>
    </citation>
    <scope>NUCLEOTIDE SEQUENCE [LARGE SCALE GENOMIC DNA]</scope>
    <source>
        <strain evidence="2 3">LJC006</strain>
    </source>
</reference>
<evidence type="ECO:0000313" key="3">
    <source>
        <dbReference type="Proteomes" id="UP000281112"/>
    </source>
</evidence>
<evidence type="ECO:0000259" key="1">
    <source>
        <dbReference type="Pfam" id="PF09836"/>
    </source>
</evidence>
<keyword evidence="3" id="KW-1185">Reference proteome</keyword>
<protein>
    <submittedName>
        <fullName evidence="2">DUF2063 domain-containing protein</fullName>
    </submittedName>
</protein>
<dbReference type="Proteomes" id="UP000281112">
    <property type="component" value="Unassembled WGS sequence"/>
</dbReference>
<dbReference type="InterPro" id="IPR018640">
    <property type="entry name" value="DUF2063"/>
</dbReference>
<organism evidence="2 3">
    <name type="scientific">Vibrio viridaestus</name>
    <dbReference type="NCBI Taxonomy" id="2487322"/>
    <lineage>
        <taxon>Bacteria</taxon>
        <taxon>Pseudomonadati</taxon>
        <taxon>Pseudomonadota</taxon>
        <taxon>Gammaproteobacteria</taxon>
        <taxon>Vibrionales</taxon>
        <taxon>Vibrionaceae</taxon>
        <taxon>Vibrio</taxon>
    </lineage>
</organism>
<dbReference type="EMBL" id="RJVQ01000002">
    <property type="protein sequence ID" value="RQW63802.1"/>
    <property type="molecule type" value="Genomic_DNA"/>
</dbReference>
<sequence>MQEHLTNYLLKQNNEISQSINGATDAEKQARLAVYRNNVYFSLTETLNQIFPAIEKIVGDECFNAVCYHYISQNPPESPVLSQYGTHFPSFLSSLSELSHFPYLPDIAELEYQLLQITHQKEESTLSINQIAAQLEKMGEEIDQSNWLICSSTKLLQSHYPLDELYRFVISESSQEPSIDWSQSSFLLLCKDGLTAKYFAITEPEWRMIEKLKQGLSFSQATNHINEDQWVTIFQSLIAKPIITKIEIGNKNESKQ</sequence>
<feature type="domain" description="Putative DNA-binding" evidence="1">
    <location>
        <begin position="1"/>
        <end position="92"/>
    </location>
</feature>